<feature type="compositionally biased region" description="Low complexity" evidence="1">
    <location>
        <begin position="617"/>
        <end position="630"/>
    </location>
</feature>
<dbReference type="STRING" id="599839.J4G3P8"/>
<feature type="region of interest" description="Disordered" evidence="1">
    <location>
        <begin position="576"/>
        <end position="645"/>
    </location>
</feature>
<dbReference type="OrthoDB" id="3269550at2759"/>
<dbReference type="AlphaFoldDB" id="J4G3P8"/>
<sequence length="764" mass="81829">MFLTHPSRSKSFSFLLPFWPRPPPPPPPTPLPTVAKAPPAAHILLNSQAPPLSSSPVSPSDPAPHSHSANMKLGRKARKPSRIGISNTSRLSEDPHTLMAAPSPFLSPSPSPSATSFADSQHSSHSLSGKISLKRSLTAGGSAVVSTIATAVERARPPTSLSRRPSTSPATSASPSSPIRFAHPDQDSPTLSDADRGVDGDYISTAELTLCHPNTPEADDRPPAIETPVSSTFGRTSGPEKLQLDHSPEFSSTLINIDKQLQHIFDDDCRAPSSPADASHVTSPPSSAPSPRPLPSPPPPFPLVKLSSPNPSSSSLLSPSTISRLMPTVVSKDSLERPLPQRSASLRNKSPATFTKRRLSLDIRTLSAESGKGARLRKGRSILLARKVSAGTFDGDDQGADARDADRLGLGAPMSDKQRALNVKRAKKMMQLFGDEPPKELFQATTPLTGEDAFDTISILTTVSENRRDSRATFASVTSSTISLTVHRRTEVAQGEQKNLEQAVLLQEEALQSTDDLPTHKVESSSNTEDPGLYAESDSESDTELPPLHLAPSVLGHAGFHQPRLKPSIQSMASMATYHSRTQSTHSQVPLTPRTPPQISEPLPSVPLPPRTPPPFSSYMTPTPENAPAEPAHEHERAQSPPPEEFRARRMRAAKLSRFFGVAPNDLAGVLVGPHAPSSPASLHGSNGMHGMTSSQDLASTEFLPSSTASDRLNAKESGHGRNASTTVEVAAEVPRVFRLGRLERKPVQDLDMADVLDQLRRMR</sequence>
<dbReference type="RefSeq" id="XP_012180216.1">
    <property type="nucleotide sequence ID" value="XM_012324826.1"/>
</dbReference>
<feature type="compositionally biased region" description="Basic and acidic residues" evidence="1">
    <location>
        <begin position="631"/>
        <end position="645"/>
    </location>
</feature>
<feature type="compositionally biased region" description="Low complexity" evidence="1">
    <location>
        <begin position="32"/>
        <end position="69"/>
    </location>
</feature>
<dbReference type="InParanoid" id="J4G3P8"/>
<proteinExistence type="predicted"/>
<accession>J4G3P8</accession>
<dbReference type="HOGENOM" id="CLU_365242_0_0_1"/>
<feature type="region of interest" description="Disordered" evidence="1">
    <location>
        <begin position="155"/>
        <end position="199"/>
    </location>
</feature>
<name>J4G3P8_9APHY</name>
<dbReference type="EMBL" id="HE797010">
    <property type="protein sequence ID" value="CCM00933.1"/>
    <property type="molecule type" value="Genomic_DNA"/>
</dbReference>
<feature type="compositionally biased region" description="Low complexity" evidence="1">
    <location>
        <begin position="157"/>
        <end position="178"/>
    </location>
</feature>
<feature type="compositionally biased region" description="Pro residues" evidence="1">
    <location>
        <begin position="286"/>
        <end position="302"/>
    </location>
</feature>
<feature type="compositionally biased region" description="Pro residues" evidence="1">
    <location>
        <begin position="604"/>
        <end position="616"/>
    </location>
</feature>
<feature type="region of interest" description="Disordered" evidence="1">
    <location>
        <begin position="212"/>
        <end position="246"/>
    </location>
</feature>
<feature type="region of interest" description="Disordered" evidence="1">
    <location>
        <begin position="679"/>
        <end position="699"/>
    </location>
</feature>
<reference evidence="2 3" key="1">
    <citation type="journal article" date="2012" name="Appl. Environ. Microbiol.">
        <title>Short-read sequencing for genomic analysis of the brown rot fungus Fibroporia radiculosa.</title>
        <authorList>
            <person name="Tang J.D."/>
            <person name="Perkins A.D."/>
            <person name="Sonstegard T.S."/>
            <person name="Schroeder S.G."/>
            <person name="Burgess S.C."/>
            <person name="Diehl S.V."/>
        </authorList>
    </citation>
    <scope>NUCLEOTIDE SEQUENCE [LARGE SCALE GENOMIC DNA]</scope>
    <source>
        <strain evidence="2 3">TFFH 294</strain>
    </source>
</reference>
<feature type="region of interest" description="Disordered" evidence="1">
    <location>
        <begin position="267"/>
        <end position="320"/>
    </location>
</feature>
<evidence type="ECO:0000313" key="3">
    <source>
        <dbReference type="Proteomes" id="UP000006352"/>
    </source>
</evidence>
<feature type="region of interest" description="Disordered" evidence="1">
    <location>
        <begin position="512"/>
        <end position="550"/>
    </location>
</feature>
<feature type="compositionally biased region" description="Polar residues" evidence="1">
    <location>
        <begin position="576"/>
        <end position="590"/>
    </location>
</feature>
<evidence type="ECO:0000256" key="1">
    <source>
        <dbReference type="SAM" id="MobiDB-lite"/>
    </source>
</evidence>
<keyword evidence="3" id="KW-1185">Reference proteome</keyword>
<feature type="compositionally biased region" description="Polar residues" evidence="1">
    <location>
        <begin position="342"/>
        <end position="351"/>
    </location>
</feature>
<evidence type="ECO:0000313" key="2">
    <source>
        <dbReference type="EMBL" id="CCM00933.1"/>
    </source>
</evidence>
<dbReference type="Proteomes" id="UP000006352">
    <property type="component" value="Unassembled WGS sequence"/>
</dbReference>
<protein>
    <submittedName>
        <fullName evidence="2">Uncharacterized protein</fullName>
    </submittedName>
</protein>
<feature type="region of interest" description="Disordered" evidence="1">
    <location>
        <begin position="1"/>
        <end position="129"/>
    </location>
</feature>
<feature type="compositionally biased region" description="Low complexity" evidence="1">
    <location>
        <begin position="303"/>
        <end position="320"/>
    </location>
</feature>
<organism evidence="2 3">
    <name type="scientific">Fibroporia radiculosa</name>
    <dbReference type="NCBI Taxonomy" id="599839"/>
    <lineage>
        <taxon>Eukaryota</taxon>
        <taxon>Fungi</taxon>
        <taxon>Dikarya</taxon>
        <taxon>Basidiomycota</taxon>
        <taxon>Agaricomycotina</taxon>
        <taxon>Agaricomycetes</taxon>
        <taxon>Polyporales</taxon>
        <taxon>Fibroporiaceae</taxon>
        <taxon>Fibroporia</taxon>
    </lineage>
</organism>
<gene>
    <name evidence="2" type="ORF">FIBRA_02980</name>
</gene>
<dbReference type="GeneID" id="24095844"/>
<feature type="compositionally biased region" description="Pro residues" evidence="1">
    <location>
        <begin position="19"/>
        <end position="31"/>
    </location>
</feature>
<feature type="region of interest" description="Disordered" evidence="1">
    <location>
        <begin position="332"/>
        <end position="351"/>
    </location>
</feature>